<evidence type="ECO:0000256" key="5">
    <source>
        <dbReference type="ARBA" id="ARBA00035661"/>
    </source>
</evidence>
<dbReference type="OrthoDB" id="8181742at2759"/>
<keyword evidence="4" id="KW-0966">Cell projection</keyword>
<comment type="subcellular location">
    <subcellularLocation>
        <location evidence="1">Cytoplasm</location>
        <location evidence="1">Cytoskeleton</location>
        <location evidence="1">Cilium axoneme</location>
    </subcellularLocation>
</comment>
<dbReference type="InterPro" id="IPR018902">
    <property type="entry name" value="CMI2A-C-like_dom"/>
</dbReference>
<keyword evidence="3" id="KW-0206">Cytoskeleton</keyword>
<dbReference type="PANTHER" id="PTHR22146:SF17">
    <property type="entry name" value="PROTEIN FAM166B-LIKE PROTEIN"/>
    <property type="match status" value="1"/>
</dbReference>
<evidence type="ECO:0000313" key="7">
    <source>
        <dbReference type="EMBL" id="KAE9541134.1"/>
    </source>
</evidence>
<name>A0A6G0TYE7_APHGL</name>
<dbReference type="PANTHER" id="PTHR22146">
    <property type="entry name" value="CAT EYE SYNDROME CRITICAL REGION PROTEIN 6"/>
    <property type="match status" value="1"/>
</dbReference>
<dbReference type="GO" id="GO:0015630">
    <property type="term" value="C:microtubule cytoskeleton"/>
    <property type="evidence" value="ECO:0007669"/>
    <property type="project" value="UniProtKB-ARBA"/>
</dbReference>
<reference evidence="7 8" key="1">
    <citation type="submission" date="2019-08" db="EMBL/GenBank/DDBJ databases">
        <title>The genome of the soybean aphid Biotype 1, its phylome, world population structure and adaptation to the North American continent.</title>
        <authorList>
            <person name="Giordano R."/>
            <person name="Donthu R.K."/>
            <person name="Hernandez A.G."/>
            <person name="Wright C.L."/>
            <person name="Zimin A.V."/>
        </authorList>
    </citation>
    <scope>NUCLEOTIDE SEQUENCE [LARGE SCALE GENOMIC DNA]</scope>
    <source>
        <tissue evidence="7">Whole aphids</tissue>
    </source>
</reference>
<accession>A0A6G0TYE7</accession>
<keyword evidence="2" id="KW-0963">Cytoplasm</keyword>
<dbReference type="AlphaFoldDB" id="A0A6G0TYE7"/>
<dbReference type="Pfam" id="PF10629">
    <property type="entry name" value="CMI2B-like"/>
    <property type="match status" value="1"/>
</dbReference>
<organism evidence="7 8">
    <name type="scientific">Aphis glycines</name>
    <name type="common">Soybean aphid</name>
    <dbReference type="NCBI Taxonomy" id="307491"/>
    <lineage>
        <taxon>Eukaryota</taxon>
        <taxon>Metazoa</taxon>
        <taxon>Ecdysozoa</taxon>
        <taxon>Arthropoda</taxon>
        <taxon>Hexapoda</taxon>
        <taxon>Insecta</taxon>
        <taxon>Pterygota</taxon>
        <taxon>Neoptera</taxon>
        <taxon>Paraneoptera</taxon>
        <taxon>Hemiptera</taxon>
        <taxon>Sternorrhyncha</taxon>
        <taxon>Aphidomorpha</taxon>
        <taxon>Aphidoidea</taxon>
        <taxon>Aphididae</taxon>
        <taxon>Aphidini</taxon>
        <taxon>Aphis</taxon>
        <taxon>Aphis</taxon>
    </lineage>
</organism>
<dbReference type="Proteomes" id="UP000475862">
    <property type="component" value="Unassembled WGS sequence"/>
</dbReference>
<evidence type="ECO:0000256" key="2">
    <source>
        <dbReference type="ARBA" id="ARBA00022490"/>
    </source>
</evidence>
<evidence type="ECO:0000256" key="1">
    <source>
        <dbReference type="ARBA" id="ARBA00004430"/>
    </source>
</evidence>
<evidence type="ECO:0000256" key="3">
    <source>
        <dbReference type="ARBA" id="ARBA00023212"/>
    </source>
</evidence>
<evidence type="ECO:0000256" key="4">
    <source>
        <dbReference type="ARBA" id="ARBA00023273"/>
    </source>
</evidence>
<keyword evidence="8" id="KW-1185">Reference proteome</keyword>
<gene>
    <name evidence="7" type="ORF">AGLY_004379</name>
</gene>
<sequence>MYKLSTREWISRECRTVENIRKVKICIQNSEVTITEFEMVIECNKKEREKLFSQSNGALLPGYTGHCPTLKFRFGKRYGANTLDIIQELREKGVLKQCDLKNVYLRDSPIDELPPKPSINNLKMNIDKEQETVNNYQRYILGYTGYIPGMHFRYGKTFCRLAQECEDNMLVKLSSEQSRKAIDRPVRFLPPKMVPDKANMRLQHTLNKYKRSKDFKDHKVSSELPPIAGYTGHIPRLKVSNISVSLPFHHSAKLGLSVLKQDNGNAVKQYTR</sequence>
<dbReference type="EMBL" id="VYZN01000013">
    <property type="protein sequence ID" value="KAE9541134.1"/>
    <property type="molecule type" value="Genomic_DNA"/>
</dbReference>
<feature type="domain" description="Ciliary microtubule inner protein 2A-C-like" evidence="6">
    <location>
        <begin position="58"/>
        <end position="93"/>
    </location>
</feature>
<dbReference type="GO" id="GO:0005930">
    <property type="term" value="C:axoneme"/>
    <property type="evidence" value="ECO:0007669"/>
    <property type="project" value="UniProtKB-SubCell"/>
</dbReference>
<comment type="similarity">
    <text evidence="5">Belongs to the CIMIP2 family.</text>
</comment>
<evidence type="ECO:0000259" key="6">
    <source>
        <dbReference type="Pfam" id="PF10629"/>
    </source>
</evidence>
<protein>
    <recommendedName>
        <fullName evidence="6">Ciliary microtubule inner protein 2A-C-like domain-containing protein</fullName>
    </recommendedName>
</protein>
<evidence type="ECO:0000313" key="8">
    <source>
        <dbReference type="Proteomes" id="UP000475862"/>
    </source>
</evidence>
<comment type="caution">
    <text evidence="7">The sequence shown here is derived from an EMBL/GenBank/DDBJ whole genome shotgun (WGS) entry which is preliminary data.</text>
</comment>
<proteinExistence type="inferred from homology"/>